<evidence type="ECO:0008006" key="3">
    <source>
        <dbReference type="Google" id="ProtNLM"/>
    </source>
</evidence>
<evidence type="ECO:0000313" key="1">
    <source>
        <dbReference type="EMBL" id="MCP2313934.1"/>
    </source>
</evidence>
<organism evidence="1 2">
    <name type="scientific">Kitasatospora paracochleata</name>
    <dbReference type="NCBI Taxonomy" id="58354"/>
    <lineage>
        <taxon>Bacteria</taxon>
        <taxon>Bacillati</taxon>
        <taxon>Actinomycetota</taxon>
        <taxon>Actinomycetes</taxon>
        <taxon>Kitasatosporales</taxon>
        <taxon>Streptomycetaceae</taxon>
        <taxon>Kitasatospora</taxon>
    </lineage>
</organism>
<dbReference type="EMBL" id="JAMZDX010000008">
    <property type="protein sequence ID" value="MCP2313934.1"/>
    <property type="molecule type" value="Genomic_DNA"/>
</dbReference>
<dbReference type="RefSeq" id="WP_253804247.1">
    <property type="nucleotide sequence ID" value="NZ_BAAAUB010000029.1"/>
</dbReference>
<dbReference type="SUPFAM" id="SSF52129">
    <property type="entry name" value="Caspase-like"/>
    <property type="match status" value="1"/>
</dbReference>
<sequence>MMHAHHFGVVTGITRYPGISDLSGPVNDAQAFLEWLLEPTGGGVPSTNVELITTPDTGVAFSEAYDARPIKREIDRALELVNTQAKATFADDPEQWQESRLYLYVAGHGIMPGRGETALLLADARAGMYENLELRSYLEWYRICGLFREVVVFADCCRNWFGQVEPSAVPFSRYGRPAAQVFALVGYAAGPGDPAYEQVEADVSPDDRRGYFTQALLDGLRAAPADPALGAITSTTLAPYVQTVVEEATRHKPVPQQVEMPSDPGHPIILATPRPGHNHTVTIRFPASWSGPVELLLPGGQRVAFDPVAAPWTIELPSGAYGVVLPGTCDGSPFANEGLFMVAGGSRDVQL</sequence>
<comment type="caution">
    <text evidence="1">The sequence shown here is derived from an EMBL/GenBank/DDBJ whole genome shotgun (WGS) entry which is preliminary data.</text>
</comment>
<evidence type="ECO:0000313" key="2">
    <source>
        <dbReference type="Proteomes" id="UP001206483"/>
    </source>
</evidence>
<dbReference type="InterPro" id="IPR029030">
    <property type="entry name" value="Caspase-like_dom_sf"/>
</dbReference>
<name>A0ABT1J9Z8_9ACTN</name>
<accession>A0ABT1J9Z8</accession>
<dbReference type="Proteomes" id="UP001206483">
    <property type="component" value="Unassembled WGS sequence"/>
</dbReference>
<proteinExistence type="predicted"/>
<gene>
    <name evidence="1" type="ORF">FHR36_007133</name>
</gene>
<dbReference type="Gene3D" id="3.40.50.1460">
    <property type="match status" value="1"/>
</dbReference>
<reference evidence="1 2" key="1">
    <citation type="submission" date="2022-06" db="EMBL/GenBank/DDBJ databases">
        <title>Sequencing the genomes of 1000 actinobacteria strains.</title>
        <authorList>
            <person name="Klenk H.-P."/>
        </authorList>
    </citation>
    <scope>NUCLEOTIDE SEQUENCE [LARGE SCALE GENOMIC DNA]</scope>
    <source>
        <strain evidence="1 2">DSM 41656</strain>
    </source>
</reference>
<keyword evidence="2" id="KW-1185">Reference proteome</keyword>
<protein>
    <recommendedName>
        <fullName evidence="3">Caspase domain-containing protein</fullName>
    </recommendedName>
</protein>